<dbReference type="EMBL" id="MWQY01000008">
    <property type="protein sequence ID" value="ORC35693.1"/>
    <property type="molecule type" value="Genomic_DNA"/>
</dbReference>
<comment type="subcellular location">
    <subcellularLocation>
        <location evidence="1">Cell envelope</location>
    </subcellularLocation>
</comment>
<dbReference type="InterPro" id="IPR004682">
    <property type="entry name" value="TRAP_DctP"/>
</dbReference>
<dbReference type="Pfam" id="PF03480">
    <property type="entry name" value="DctP"/>
    <property type="match status" value="1"/>
</dbReference>
<evidence type="ECO:0000313" key="5">
    <source>
        <dbReference type="EMBL" id="ORC35693.1"/>
    </source>
</evidence>
<dbReference type="CDD" id="cd13676">
    <property type="entry name" value="PBP2_TRAP_DctP2_like"/>
    <property type="match status" value="1"/>
</dbReference>
<evidence type="ECO:0000313" key="6">
    <source>
        <dbReference type="Proteomes" id="UP000192343"/>
    </source>
</evidence>
<gene>
    <name evidence="5" type="ORF">B4O97_08605</name>
</gene>
<dbReference type="STRING" id="1963862.B4O97_08605"/>
<dbReference type="NCBIfam" id="NF037995">
    <property type="entry name" value="TRAP_S1"/>
    <property type="match status" value="1"/>
</dbReference>
<name>A0A1Y1RYQ1_9SPIO</name>
<evidence type="ECO:0000256" key="4">
    <source>
        <dbReference type="ARBA" id="ARBA00022729"/>
    </source>
</evidence>
<dbReference type="GO" id="GO:0055085">
    <property type="term" value="P:transmembrane transport"/>
    <property type="evidence" value="ECO:0007669"/>
    <property type="project" value="InterPro"/>
</dbReference>
<evidence type="ECO:0000256" key="3">
    <source>
        <dbReference type="ARBA" id="ARBA00022448"/>
    </source>
</evidence>
<dbReference type="OrthoDB" id="89872at2"/>
<dbReference type="AlphaFoldDB" id="A0A1Y1RYQ1"/>
<organism evidence="5 6">
    <name type="scientific">Marispirochaeta aestuarii</name>
    <dbReference type="NCBI Taxonomy" id="1963862"/>
    <lineage>
        <taxon>Bacteria</taxon>
        <taxon>Pseudomonadati</taxon>
        <taxon>Spirochaetota</taxon>
        <taxon>Spirochaetia</taxon>
        <taxon>Spirochaetales</taxon>
        <taxon>Spirochaetaceae</taxon>
        <taxon>Marispirochaeta</taxon>
    </lineage>
</organism>
<dbReference type="PANTHER" id="PTHR33376">
    <property type="match status" value="1"/>
</dbReference>
<keyword evidence="4" id="KW-0732">Signal</keyword>
<dbReference type="PIRSF" id="PIRSF006470">
    <property type="entry name" value="DctB"/>
    <property type="match status" value="1"/>
</dbReference>
<dbReference type="SUPFAM" id="SSF53850">
    <property type="entry name" value="Periplasmic binding protein-like II"/>
    <property type="match status" value="1"/>
</dbReference>
<protein>
    <recommendedName>
        <fullName evidence="7">C4-dicarboxylate ABC transporter substrate-binding protein</fullName>
    </recommendedName>
</protein>
<dbReference type="GO" id="GO:0030288">
    <property type="term" value="C:outer membrane-bounded periplasmic space"/>
    <property type="evidence" value="ECO:0007669"/>
    <property type="project" value="InterPro"/>
</dbReference>
<accession>A0A1Y1RYQ1</accession>
<proteinExistence type="inferred from homology"/>
<evidence type="ECO:0008006" key="7">
    <source>
        <dbReference type="Google" id="ProtNLM"/>
    </source>
</evidence>
<evidence type="ECO:0000256" key="2">
    <source>
        <dbReference type="ARBA" id="ARBA00009023"/>
    </source>
</evidence>
<dbReference type="InterPro" id="IPR038404">
    <property type="entry name" value="TRAP_DctP_sf"/>
</dbReference>
<dbReference type="NCBIfam" id="TIGR00787">
    <property type="entry name" value="dctP"/>
    <property type="match status" value="1"/>
</dbReference>
<dbReference type="InterPro" id="IPR018389">
    <property type="entry name" value="DctP_fam"/>
</dbReference>
<dbReference type="RefSeq" id="WP_083050035.1">
    <property type="nucleotide sequence ID" value="NZ_MWQY01000008.1"/>
</dbReference>
<comment type="caution">
    <text evidence="5">The sequence shown here is derived from an EMBL/GenBank/DDBJ whole genome shotgun (WGS) entry which is preliminary data.</text>
</comment>
<sequence>MLKRILKLAMVSLCLFLITGIPLLAEGQKDGADEKPITLKLGHVAPESEPYHLAAVKFAELVEERTDGMVKINIFPNSQLGAQRDMIEGLQMGTVDITLTTSAVLANFVPTSQVIELPFMFRSRDHVYSVVDGPLAKEIYKGAEDQGLKVISTWENGFRNITNNVRPVSTPSDMDGIKIRVMENQMYIDMFNALGANPVPIARSELFTALQQGTVDAQENPMGQIYSSRFYEVQDYVTLSRHTYSPEVVVFSLKNWNKIPSEYQSIILKAAEEARDYCRKMKIEKDDEFIEGVKKEGMQVTELTPEQVSMFQDKMKPVWTKYYKVIGEDLIQKVYNYR</sequence>
<evidence type="ECO:0000256" key="1">
    <source>
        <dbReference type="ARBA" id="ARBA00004196"/>
    </source>
</evidence>
<keyword evidence="3" id="KW-0813">Transport</keyword>
<dbReference type="Proteomes" id="UP000192343">
    <property type="component" value="Unassembled WGS sequence"/>
</dbReference>
<dbReference type="PANTHER" id="PTHR33376:SF4">
    <property type="entry name" value="SIALIC ACID-BINDING PERIPLASMIC PROTEIN SIAP"/>
    <property type="match status" value="1"/>
</dbReference>
<comment type="similarity">
    <text evidence="2">Belongs to the bacterial solute-binding protein 7 family.</text>
</comment>
<keyword evidence="6" id="KW-1185">Reference proteome</keyword>
<dbReference type="Gene3D" id="3.40.190.170">
    <property type="entry name" value="Bacterial extracellular solute-binding protein, family 7"/>
    <property type="match status" value="1"/>
</dbReference>
<reference evidence="5 6" key="1">
    <citation type="submission" date="2017-03" db="EMBL/GenBank/DDBJ databases">
        <title>Draft Genome sequence of Marispirochaeta sp. strain JC444.</title>
        <authorList>
            <person name="Shivani Y."/>
            <person name="Subhash Y."/>
            <person name="Sasikala C."/>
            <person name="Ramana C."/>
        </authorList>
    </citation>
    <scope>NUCLEOTIDE SEQUENCE [LARGE SCALE GENOMIC DNA]</scope>
    <source>
        <strain evidence="5 6">JC444</strain>
    </source>
</reference>